<evidence type="ECO:0000259" key="6">
    <source>
        <dbReference type="Pfam" id="PF10590"/>
    </source>
</evidence>
<accession>A0A3B1E0P8</accession>
<dbReference type="Pfam" id="PF10590">
    <property type="entry name" value="PNP_phzG_C"/>
    <property type="match status" value="1"/>
</dbReference>
<keyword evidence="2" id="KW-0285">Flavoprotein</keyword>
<evidence type="ECO:0000256" key="1">
    <source>
        <dbReference type="ARBA" id="ARBA00001917"/>
    </source>
</evidence>
<reference evidence="7" key="1">
    <citation type="submission" date="2018-06" db="EMBL/GenBank/DDBJ databases">
        <authorList>
            <person name="Zhirakovskaya E."/>
        </authorList>
    </citation>
    <scope>NUCLEOTIDE SEQUENCE</scope>
</reference>
<dbReference type="Gene3D" id="2.30.110.10">
    <property type="entry name" value="Electron Transport, Fmn-binding Protein, Chain A"/>
    <property type="match status" value="1"/>
</dbReference>
<dbReference type="InterPro" id="IPR012349">
    <property type="entry name" value="Split_barrel_FMN-bd"/>
</dbReference>
<dbReference type="SUPFAM" id="SSF50475">
    <property type="entry name" value="FMN-binding split barrel"/>
    <property type="match status" value="1"/>
</dbReference>
<dbReference type="HAMAP" id="MF_01629">
    <property type="entry name" value="PdxH"/>
    <property type="match status" value="1"/>
</dbReference>
<evidence type="ECO:0000256" key="4">
    <source>
        <dbReference type="ARBA" id="ARBA00023002"/>
    </source>
</evidence>
<name>A0A3B1E0P8_9ZZZZ</name>
<dbReference type="AlphaFoldDB" id="A0A3B1E0P8"/>
<sequence>MTSLGPFDAGPSLPEPLPESPFPLFQAWFDEAHERMDSPNPNAMTLATAGPGGKPSARVVLCKGINIEAGTVDFYTNLHSRKGREIEENPLVAVVFHWDTLERQVRMEGRVSRVSDAEADAYFATRAWQSRIGAWASAQSEPLASREDLLEQATARILELDIDIAAAMRGDPVDIPRPPFWGGYRLRADWVELWVGGTGRMHDRAAWERVVDGGSGAGGWRGQRLQP</sequence>
<dbReference type="GO" id="GO:0008615">
    <property type="term" value="P:pyridoxine biosynthetic process"/>
    <property type="evidence" value="ECO:0007669"/>
    <property type="project" value="InterPro"/>
</dbReference>
<evidence type="ECO:0000256" key="2">
    <source>
        <dbReference type="ARBA" id="ARBA00022630"/>
    </source>
</evidence>
<feature type="domain" description="Pyridoxine 5'-phosphate oxidase dimerisation C-terminal" evidence="6">
    <location>
        <begin position="181"/>
        <end position="227"/>
    </location>
</feature>
<dbReference type="GO" id="GO:0010181">
    <property type="term" value="F:FMN binding"/>
    <property type="evidence" value="ECO:0007669"/>
    <property type="project" value="InterPro"/>
</dbReference>
<gene>
    <name evidence="7" type="ORF">MNBD_PLANCTO03-1366</name>
</gene>
<evidence type="ECO:0000313" key="7">
    <source>
        <dbReference type="EMBL" id="VAX42524.1"/>
    </source>
</evidence>
<dbReference type="PANTHER" id="PTHR10851">
    <property type="entry name" value="PYRIDOXINE-5-PHOSPHATE OXIDASE"/>
    <property type="match status" value="1"/>
</dbReference>
<dbReference type="Pfam" id="PF01243">
    <property type="entry name" value="PNPOx_N"/>
    <property type="match status" value="1"/>
</dbReference>
<keyword evidence="3" id="KW-0288">FMN</keyword>
<dbReference type="InterPro" id="IPR000659">
    <property type="entry name" value="Pyridox_Oxase"/>
</dbReference>
<dbReference type="EMBL" id="UOGK01000707">
    <property type="protein sequence ID" value="VAX42524.1"/>
    <property type="molecule type" value="Genomic_DNA"/>
</dbReference>
<feature type="domain" description="Pyridoxamine 5'-phosphate oxidase N-terminal" evidence="5">
    <location>
        <begin position="39"/>
        <end position="157"/>
    </location>
</feature>
<keyword evidence="4 7" id="KW-0560">Oxidoreductase</keyword>
<dbReference type="NCBIfam" id="NF004231">
    <property type="entry name" value="PRK05679.1"/>
    <property type="match status" value="1"/>
</dbReference>
<dbReference type="EC" id="1.4.3.5" evidence="7"/>
<protein>
    <submittedName>
        <fullName evidence="7">Pyridoxamine 5'-phosphate oxidase</fullName>
        <ecNumber evidence="7">1.4.3.5</ecNumber>
    </submittedName>
</protein>
<evidence type="ECO:0000259" key="5">
    <source>
        <dbReference type="Pfam" id="PF01243"/>
    </source>
</evidence>
<dbReference type="PIRSF" id="PIRSF000190">
    <property type="entry name" value="Pyd_amn-ph_oxd"/>
    <property type="match status" value="1"/>
</dbReference>
<organism evidence="7">
    <name type="scientific">hydrothermal vent metagenome</name>
    <dbReference type="NCBI Taxonomy" id="652676"/>
    <lineage>
        <taxon>unclassified sequences</taxon>
        <taxon>metagenomes</taxon>
        <taxon>ecological metagenomes</taxon>
    </lineage>
</organism>
<proteinExistence type="inferred from homology"/>
<dbReference type="NCBIfam" id="TIGR00558">
    <property type="entry name" value="pdxH"/>
    <property type="match status" value="1"/>
</dbReference>
<dbReference type="InterPro" id="IPR011576">
    <property type="entry name" value="Pyridox_Oxase_N"/>
</dbReference>
<dbReference type="GO" id="GO:0004733">
    <property type="term" value="F:pyridoxamine phosphate oxidase activity"/>
    <property type="evidence" value="ECO:0007669"/>
    <property type="project" value="UniProtKB-EC"/>
</dbReference>
<dbReference type="PANTHER" id="PTHR10851:SF0">
    <property type="entry name" value="PYRIDOXINE-5'-PHOSPHATE OXIDASE"/>
    <property type="match status" value="1"/>
</dbReference>
<comment type="cofactor">
    <cofactor evidence="1">
        <name>FMN</name>
        <dbReference type="ChEBI" id="CHEBI:58210"/>
    </cofactor>
</comment>
<dbReference type="InterPro" id="IPR019576">
    <property type="entry name" value="Pyridoxamine_oxidase_dimer_C"/>
</dbReference>
<evidence type="ECO:0000256" key="3">
    <source>
        <dbReference type="ARBA" id="ARBA00022643"/>
    </source>
</evidence>